<evidence type="ECO:0000259" key="5">
    <source>
        <dbReference type="Pfam" id="PF03717"/>
    </source>
</evidence>
<dbReference type="InterPro" id="IPR050515">
    <property type="entry name" value="Beta-lactam/transpept"/>
</dbReference>
<dbReference type="GO" id="GO:0071555">
    <property type="term" value="P:cell wall organization"/>
    <property type="evidence" value="ECO:0007669"/>
    <property type="project" value="TreeGrafter"/>
</dbReference>
<reference evidence="6" key="1">
    <citation type="submission" date="2022-10" db="EMBL/GenBank/DDBJ databases">
        <title>The WGS of Solirubrobacter phytolaccae KCTC 29190.</title>
        <authorList>
            <person name="Jiang Z."/>
        </authorList>
    </citation>
    <scope>NUCLEOTIDE SEQUENCE</scope>
    <source>
        <strain evidence="6">KCTC 29190</strain>
    </source>
</reference>
<dbReference type="GO" id="GO:0005886">
    <property type="term" value="C:plasma membrane"/>
    <property type="evidence" value="ECO:0007669"/>
    <property type="project" value="TreeGrafter"/>
</dbReference>
<name>A0A9X3N918_9ACTN</name>
<gene>
    <name evidence="6" type="ORF">OJ997_17090</name>
</gene>
<dbReference type="InterPro" id="IPR012338">
    <property type="entry name" value="Beta-lactam/transpept-like"/>
</dbReference>
<dbReference type="EMBL" id="JAPDDP010000029">
    <property type="protein sequence ID" value="MDA0182023.1"/>
    <property type="molecule type" value="Genomic_DNA"/>
</dbReference>
<protein>
    <submittedName>
        <fullName evidence="6">Penicillin-binding protein 2</fullName>
    </submittedName>
</protein>
<sequence>MQVIERRIGFIFAVFLALLAIGATKAAWLGVVKAGSLQRAASVQQVANLPIPAQRGSIEDTHGIDLGVSEPAMDIAATPHLVTDARKVASEVAPIIDVDEVKLLKSLARRDTGFVYLGRGVPADKAEKVKKLAIPGLEFIPRYRREYPRDWMASQLLGTVGTDGDGLRGLEYTFNKQLHGTDGERRLVKDAMGEPLEIRNTKPVKPGKDVRLTLDANLQDQAEEVLAEVGEKWKPKGATAIVMDPNDGSLLAVANWPRVNANEPDKAPEEVNINRAVATNYEPGSTFKAFTVAAALEDGKVTPETSFPIESIYMYADRELKDAEDLGLGSMTTSQILKYSSNIGAVKIAKALGGSKPFDRWIHRFGFGKATGVDLPGEQIGLVPKLENYSGASMGNLPIGQGLSVTPMQMMAAYAAIANGGVLRSPHIVDKVGGKATKKPAGKRILSEATAASVRKMLEGVTGAGGTASGAHIEGYTTAGKTGTAEKAINGEYSKEFYVASFVGFAPAKNPKLLAAVIVDEPEGDIYGGQVAAPAWKQIMNLALSYKQIAPE</sequence>
<evidence type="ECO:0000256" key="2">
    <source>
        <dbReference type="ARBA" id="ARBA00007171"/>
    </source>
</evidence>
<evidence type="ECO:0000256" key="1">
    <source>
        <dbReference type="ARBA" id="ARBA00004370"/>
    </source>
</evidence>
<comment type="similarity">
    <text evidence="2">Belongs to the transpeptidase family.</text>
</comment>
<dbReference type="Pfam" id="PF00905">
    <property type="entry name" value="Transpeptidase"/>
    <property type="match status" value="1"/>
</dbReference>
<dbReference type="InterPro" id="IPR005311">
    <property type="entry name" value="PBP_dimer"/>
</dbReference>
<comment type="caution">
    <text evidence="6">The sequence shown here is derived from an EMBL/GenBank/DDBJ whole genome shotgun (WGS) entry which is preliminary data.</text>
</comment>
<keyword evidence="7" id="KW-1185">Reference proteome</keyword>
<dbReference type="PANTHER" id="PTHR30627">
    <property type="entry name" value="PEPTIDOGLYCAN D,D-TRANSPEPTIDASE"/>
    <property type="match status" value="1"/>
</dbReference>
<comment type="subcellular location">
    <subcellularLocation>
        <location evidence="1">Membrane</location>
    </subcellularLocation>
</comment>
<keyword evidence="3" id="KW-0472">Membrane</keyword>
<dbReference type="RefSeq" id="WP_270026380.1">
    <property type="nucleotide sequence ID" value="NZ_JAPDDP010000029.1"/>
</dbReference>
<dbReference type="AlphaFoldDB" id="A0A9X3N918"/>
<evidence type="ECO:0000259" key="4">
    <source>
        <dbReference type="Pfam" id="PF00905"/>
    </source>
</evidence>
<evidence type="ECO:0000313" key="6">
    <source>
        <dbReference type="EMBL" id="MDA0182023.1"/>
    </source>
</evidence>
<dbReference type="SUPFAM" id="SSF56519">
    <property type="entry name" value="Penicillin binding protein dimerisation domain"/>
    <property type="match status" value="1"/>
</dbReference>
<dbReference type="InterPro" id="IPR001460">
    <property type="entry name" value="PCN-bd_Tpept"/>
</dbReference>
<dbReference type="GO" id="GO:0008658">
    <property type="term" value="F:penicillin binding"/>
    <property type="evidence" value="ECO:0007669"/>
    <property type="project" value="InterPro"/>
</dbReference>
<dbReference type="Gene3D" id="3.40.710.10">
    <property type="entry name" value="DD-peptidase/beta-lactamase superfamily"/>
    <property type="match status" value="1"/>
</dbReference>
<dbReference type="Gene3D" id="3.30.450.330">
    <property type="match status" value="1"/>
</dbReference>
<feature type="domain" description="Penicillin-binding protein transpeptidase" evidence="4">
    <location>
        <begin position="239"/>
        <end position="540"/>
    </location>
</feature>
<dbReference type="Proteomes" id="UP001147653">
    <property type="component" value="Unassembled WGS sequence"/>
</dbReference>
<dbReference type="Gene3D" id="3.90.1310.10">
    <property type="entry name" value="Penicillin-binding protein 2a (Domain 2)"/>
    <property type="match status" value="1"/>
</dbReference>
<feature type="domain" description="Penicillin-binding protein dimerisation" evidence="5">
    <location>
        <begin position="50"/>
        <end position="197"/>
    </location>
</feature>
<dbReference type="PANTHER" id="PTHR30627:SF1">
    <property type="entry name" value="PEPTIDOGLYCAN D,D-TRANSPEPTIDASE FTSI"/>
    <property type="match status" value="1"/>
</dbReference>
<accession>A0A9X3N918</accession>
<organism evidence="6 7">
    <name type="scientific">Solirubrobacter phytolaccae</name>
    <dbReference type="NCBI Taxonomy" id="1404360"/>
    <lineage>
        <taxon>Bacteria</taxon>
        <taxon>Bacillati</taxon>
        <taxon>Actinomycetota</taxon>
        <taxon>Thermoleophilia</taxon>
        <taxon>Solirubrobacterales</taxon>
        <taxon>Solirubrobacteraceae</taxon>
        <taxon>Solirubrobacter</taxon>
    </lineage>
</organism>
<evidence type="ECO:0000256" key="3">
    <source>
        <dbReference type="ARBA" id="ARBA00023136"/>
    </source>
</evidence>
<proteinExistence type="inferred from homology"/>
<evidence type="ECO:0000313" key="7">
    <source>
        <dbReference type="Proteomes" id="UP001147653"/>
    </source>
</evidence>
<dbReference type="SUPFAM" id="SSF56601">
    <property type="entry name" value="beta-lactamase/transpeptidase-like"/>
    <property type="match status" value="1"/>
</dbReference>
<dbReference type="Pfam" id="PF03717">
    <property type="entry name" value="PBP_dimer"/>
    <property type="match status" value="1"/>
</dbReference>
<dbReference type="InterPro" id="IPR036138">
    <property type="entry name" value="PBP_dimer_sf"/>
</dbReference>